<gene>
    <name evidence="8" type="ORF">AB1Y20_006084</name>
</gene>
<organism evidence="8 9">
    <name type="scientific">Prymnesium parvum</name>
    <name type="common">Toxic golden alga</name>
    <dbReference type="NCBI Taxonomy" id="97485"/>
    <lineage>
        <taxon>Eukaryota</taxon>
        <taxon>Haptista</taxon>
        <taxon>Haptophyta</taxon>
        <taxon>Prymnesiophyceae</taxon>
        <taxon>Prymnesiales</taxon>
        <taxon>Prymnesiaceae</taxon>
        <taxon>Prymnesium</taxon>
    </lineage>
</organism>
<feature type="transmembrane region" description="Helical" evidence="7">
    <location>
        <begin position="472"/>
        <end position="490"/>
    </location>
</feature>
<accession>A0AB34J1K7</accession>
<dbReference type="PANTHER" id="PTHR19432">
    <property type="entry name" value="SUGAR TRANSPORTER"/>
    <property type="match status" value="1"/>
</dbReference>
<feature type="transmembrane region" description="Helical" evidence="7">
    <location>
        <begin position="564"/>
        <end position="586"/>
    </location>
</feature>
<evidence type="ECO:0000256" key="2">
    <source>
        <dbReference type="ARBA" id="ARBA00022448"/>
    </source>
</evidence>
<feature type="transmembrane region" description="Helical" evidence="7">
    <location>
        <begin position="160"/>
        <end position="183"/>
    </location>
</feature>
<feature type="transmembrane region" description="Helical" evidence="7">
    <location>
        <begin position="272"/>
        <end position="293"/>
    </location>
</feature>
<dbReference type="Pfam" id="PF07690">
    <property type="entry name" value="MFS_1"/>
    <property type="match status" value="1"/>
</dbReference>
<evidence type="ECO:0000256" key="4">
    <source>
        <dbReference type="ARBA" id="ARBA00022989"/>
    </source>
</evidence>
<dbReference type="Gene3D" id="1.20.1250.20">
    <property type="entry name" value="MFS general substrate transporter like domains"/>
    <property type="match status" value="1"/>
</dbReference>
<dbReference type="GO" id="GO:0008506">
    <property type="term" value="F:sucrose:proton symporter activity"/>
    <property type="evidence" value="ECO:0007669"/>
    <property type="project" value="TreeGrafter"/>
</dbReference>
<proteinExistence type="predicted"/>
<feature type="compositionally biased region" description="Basic residues" evidence="6">
    <location>
        <begin position="28"/>
        <end position="39"/>
    </location>
</feature>
<feature type="region of interest" description="Disordered" evidence="6">
    <location>
        <begin position="598"/>
        <end position="625"/>
    </location>
</feature>
<feature type="transmembrane region" description="Helical" evidence="7">
    <location>
        <begin position="337"/>
        <end position="358"/>
    </location>
</feature>
<dbReference type="Proteomes" id="UP001515480">
    <property type="component" value="Unassembled WGS sequence"/>
</dbReference>
<feature type="transmembrane region" description="Helical" evidence="7">
    <location>
        <begin position="114"/>
        <end position="140"/>
    </location>
</feature>
<evidence type="ECO:0008006" key="10">
    <source>
        <dbReference type="Google" id="ProtNLM"/>
    </source>
</evidence>
<evidence type="ECO:0000256" key="7">
    <source>
        <dbReference type="SAM" id="Phobius"/>
    </source>
</evidence>
<dbReference type="InterPro" id="IPR011701">
    <property type="entry name" value="MFS"/>
</dbReference>
<evidence type="ECO:0000313" key="8">
    <source>
        <dbReference type="EMBL" id="KAL1511277.1"/>
    </source>
</evidence>
<protein>
    <recommendedName>
        <fullName evidence="10">Solute carrier family 45 member 2</fullName>
    </recommendedName>
</protein>
<feature type="transmembrane region" description="Helical" evidence="7">
    <location>
        <begin position="531"/>
        <end position="552"/>
    </location>
</feature>
<dbReference type="AlphaFoldDB" id="A0AB34J1K7"/>
<evidence type="ECO:0000256" key="3">
    <source>
        <dbReference type="ARBA" id="ARBA00022692"/>
    </source>
</evidence>
<evidence type="ECO:0000256" key="6">
    <source>
        <dbReference type="SAM" id="MobiDB-lite"/>
    </source>
</evidence>
<reference evidence="8 9" key="1">
    <citation type="journal article" date="2024" name="Science">
        <title>Giant polyketide synthase enzymes in the biosynthesis of giant marine polyether toxins.</title>
        <authorList>
            <person name="Fallon T.R."/>
            <person name="Shende V.V."/>
            <person name="Wierzbicki I.H."/>
            <person name="Pendleton A.L."/>
            <person name="Watervoot N.F."/>
            <person name="Auber R.P."/>
            <person name="Gonzalez D.J."/>
            <person name="Wisecaver J.H."/>
            <person name="Moore B.S."/>
        </authorList>
    </citation>
    <scope>NUCLEOTIDE SEQUENCE [LARGE SCALE GENOMIC DNA]</scope>
    <source>
        <strain evidence="8 9">12B1</strain>
    </source>
</reference>
<keyword evidence="5 7" id="KW-0472">Membrane</keyword>
<comment type="caution">
    <text evidence="8">The sequence shown here is derived from an EMBL/GenBank/DDBJ whole genome shotgun (WGS) entry which is preliminary data.</text>
</comment>
<keyword evidence="4 7" id="KW-1133">Transmembrane helix</keyword>
<name>A0AB34J1K7_PRYPA</name>
<feature type="compositionally biased region" description="Basic and acidic residues" evidence="6">
    <location>
        <begin position="609"/>
        <end position="623"/>
    </location>
</feature>
<keyword evidence="2" id="KW-0813">Transport</keyword>
<feature type="transmembrane region" description="Helical" evidence="7">
    <location>
        <begin position="496"/>
        <end position="519"/>
    </location>
</feature>
<keyword evidence="3 7" id="KW-0812">Transmembrane</keyword>
<dbReference type="GO" id="GO:0016020">
    <property type="term" value="C:membrane"/>
    <property type="evidence" value="ECO:0007669"/>
    <property type="project" value="UniProtKB-SubCell"/>
</dbReference>
<evidence type="ECO:0000256" key="1">
    <source>
        <dbReference type="ARBA" id="ARBA00004141"/>
    </source>
</evidence>
<dbReference type="SUPFAM" id="SSF103473">
    <property type="entry name" value="MFS general substrate transporter"/>
    <property type="match status" value="1"/>
</dbReference>
<dbReference type="EMBL" id="JBGBPQ010000014">
    <property type="protein sequence ID" value="KAL1511277.1"/>
    <property type="molecule type" value="Genomic_DNA"/>
</dbReference>
<evidence type="ECO:0000313" key="9">
    <source>
        <dbReference type="Proteomes" id="UP001515480"/>
    </source>
</evidence>
<keyword evidence="9" id="KW-1185">Reference proteome</keyword>
<evidence type="ECO:0000256" key="5">
    <source>
        <dbReference type="ARBA" id="ARBA00023136"/>
    </source>
</evidence>
<dbReference type="PANTHER" id="PTHR19432:SF35">
    <property type="entry name" value="SOLUTE CARRIER FAMILY 45 MEMBER 3 ISOFORM X1"/>
    <property type="match status" value="1"/>
</dbReference>
<feature type="transmembrane region" description="Helical" evidence="7">
    <location>
        <begin position="88"/>
        <end position="107"/>
    </location>
</feature>
<comment type="subcellular location">
    <subcellularLocation>
        <location evidence="1">Membrane</location>
        <topology evidence="1">Multi-pass membrane protein</topology>
    </subcellularLocation>
</comment>
<sequence>MPAAPRVAGGLPSAEDAAARRLQHRLRMHRRHLRAPSRRPKAETYGKLADEEEPEAEPIAREVPPRRAGGAAAAPAGAAARAPADVGLGHLVLTTLPMFGIGLAWACQLGKVTAILQVLGCTEAMLPIAWLAGPISGMVVQPLVGSLSDRTVSRLGRRRYWMWVGSGGVAVSMILMMLAAEIGRLFGDRHGHQPVALSIAVTTFWSADFFINGLQGPARTLLVDVVPPHQQALGNGLFSVWDSLGKILGFHLGSIDAVIYAPMLLDRYDGELFASVRLMFIISVLSLLITLSINQICVVEPPSLVGRKEKQPRCGPAGCLLPLADALKSIPTMPRHVRAVFAALFCLFFAWFTTWMYMPAFMGVEIYGGDPTAQAVTADPASSLNLTSALPPQLPLLPPSSPPPVGLSNATAGYPSSPPLPTPAHTAAAALRLYNDGVRANSLGMTLASVLTLLLAPLLPLVARPRRLGEGLTWLLLELVHAVVLMLAAFTTLPSVAVGCVALFGAPFAAFLVIPYSIVGRAAAEGDSRGVYMATMNLFLCLPELLVSLVLGPVVSMAGGSLRVPLFIAAAATLVGAAIIAWFLILTPASKLGALPTESARSSAAKPRGSHDGSPPEERERVMCRPALGSADCQAESYVEWSYTASAPVADCSHHGDSSTAHAPA</sequence>
<feature type="transmembrane region" description="Helical" evidence="7">
    <location>
        <begin position="443"/>
        <end position="463"/>
    </location>
</feature>
<feature type="region of interest" description="Disordered" evidence="6">
    <location>
        <begin position="28"/>
        <end position="59"/>
    </location>
</feature>
<dbReference type="InterPro" id="IPR036259">
    <property type="entry name" value="MFS_trans_sf"/>
</dbReference>